<evidence type="ECO:0000313" key="2">
    <source>
        <dbReference type="Proteomes" id="UP000027265"/>
    </source>
</evidence>
<dbReference type="HOGENOM" id="CLU_1532783_0_0_1"/>
<gene>
    <name evidence="1" type="ORF">JAAARDRAFT_196122</name>
</gene>
<dbReference type="InParanoid" id="A0A067PN99"/>
<proteinExistence type="predicted"/>
<accession>A0A067PN99</accession>
<protein>
    <submittedName>
        <fullName evidence="1">Uncharacterized protein</fullName>
    </submittedName>
</protein>
<organism evidence="1 2">
    <name type="scientific">Jaapia argillacea MUCL 33604</name>
    <dbReference type="NCBI Taxonomy" id="933084"/>
    <lineage>
        <taxon>Eukaryota</taxon>
        <taxon>Fungi</taxon>
        <taxon>Dikarya</taxon>
        <taxon>Basidiomycota</taxon>
        <taxon>Agaricomycotina</taxon>
        <taxon>Agaricomycetes</taxon>
        <taxon>Agaricomycetidae</taxon>
        <taxon>Jaapiales</taxon>
        <taxon>Jaapiaceae</taxon>
        <taxon>Jaapia</taxon>
    </lineage>
</organism>
<keyword evidence="2" id="KW-1185">Reference proteome</keyword>
<dbReference type="EMBL" id="KL197726">
    <property type="protein sequence ID" value="KDQ55280.1"/>
    <property type="molecule type" value="Genomic_DNA"/>
</dbReference>
<name>A0A067PN99_9AGAM</name>
<reference evidence="2" key="1">
    <citation type="journal article" date="2014" name="Proc. Natl. Acad. Sci. U.S.A.">
        <title>Extensive sampling of basidiomycete genomes demonstrates inadequacy of the white-rot/brown-rot paradigm for wood decay fungi.</title>
        <authorList>
            <person name="Riley R."/>
            <person name="Salamov A.A."/>
            <person name="Brown D.W."/>
            <person name="Nagy L.G."/>
            <person name="Floudas D."/>
            <person name="Held B.W."/>
            <person name="Levasseur A."/>
            <person name="Lombard V."/>
            <person name="Morin E."/>
            <person name="Otillar R."/>
            <person name="Lindquist E.A."/>
            <person name="Sun H."/>
            <person name="LaButti K.M."/>
            <person name="Schmutz J."/>
            <person name="Jabbour D."/>
            <person name="Luo H."/>
            <person name="Baker S.E."/>
            <person name="Pisabarro A.G."/>
            <person name="Walton J.D."/>
            <person name="Blanchette R.A."/>
            <person name="Henrissat B."/>
            <person name="Martin F."/>
            <person name="Cullen D."/>
            <person name="Hibbett D.S."/>
            <person name="Grigoriev I.V."/>
        </authorList>
    </citation>
    <scope>NUCLEOTIDE SEQUENCE [LARGE SCALE GENOMIC DNA]</scope>
    <source>
        <strain evidence="2">MUCL 33604</strain>
    </source>
</reference>
<dbReference type="Proteomes" id="UP000027265">
    <property type="component" value="Unassembled WGS sequence"/>
</dbReference>
<evidence type="ECO:0000313" key="1">
    <source>
        <dbReference type="EMBL" id="KDQ55280.1"/>
    </source>
</evidence>
<sequence length="175" mass="19826">MNAGGGGCTWRSVNQALVFTIISSITILSIACGDHHVLWEGPEDILDNMDHILHSPSHPLRRLPPRRCHAHLRTLRKRSIGSKDVKIVYWKHTSFGDSIVLRWIDVDAGKITIIDLADSPLSTLLTTLFPAQDIYLIALLYATSHIRCLVLQQEIFPHLNLDHRDEVWEVGLRID</sequence>
<dbReference type="AlphaFoldDB" id="A0A067PN99"/>